<gene>
    <name evidence="1" type="ORF">XarjCFBP7645_12930</name>
</gene>
<sequence>MQQSLTLANYLQTHFVDKPTFASLAGITVDRLDALLEADAIPKPTYTCDGHSIRSAAFGVTHIDERLVGDYFRPECRKWVDIADRAAKGGARDAVLAALGRELETGLRAHIEDTDAIEKKIQGFIPYFLDGTFGLCVADPSLGMEIARKEMLQERLTSLTEAGSNPAPEEIGRDALLQLIDAYADSAMPFSPVEYVRSSRKRLVDDLRPLVAMRKA</sequence>
<comment type="caution">
    <text evidence="1">The sequence shown here is derived from an EMBL/GenBank/DDBJ whole genome shotgun (WGS) entry which is preliminary data.</text>
</comment>
<dbReference type="RefSeq" id="WP_104537777.1">
    <property type="nucleotide sequence ID" value="NZ_MIGY01000002.1"/>
</dbReference>
<proteinExistence type="predicted"/>
<evidence type="ECO:0000313" key="1">
    <source>
        <dbReference type="EMBL" id="PPU08389.1"/>
    </source>
</evidence>
<evidence type="ECO:0000313" key="2">
    <source>
        <dbReference type="Proteomes" id="UP000239204"/>
    </source>
</evidence>
<protein>
    <submittedName>
        <fullName evidence="1">Uncharacterized protein</fullName>
    </submittedName>
</protein>
<dbReference type="InterPro" id="IPR045694">
    <property type="entry name" value="DUF6058"/>
</dbReference>
<reference evidence="1 2" key="1">
    <citation type="submission" date="2016-08" db="EMBL/GenBank/DDBJ databases">
        <title>Evolution of the type three secretion system and type three effector repertoires in Xanthomonas.</title>
        <authorList>
            <person name="Merda D."/>
            <person name="Briand M."/>
            <person name="Bosis E."/>
            <person name="Rousseau C."/>
            <person name="Portier P."/>
            <person name="Jacques M.-A."/>
            <person name="Fischer-Le Saux M."/>
        </authorList>
    </citation>
    <scope>NUCLEOTIDE SEQUENCE [LARGE SCALE GENOMIC DNA]</scope>
    <source>
        <strain evidence="1 2">CFBP 7645</strain>
    </source>
</reference>
<dbReference type="EMBL" id="MIGY01000002">
    <property type="protein sequence ID" value="PPU08389.1"/>
    <property type="molecule type" value="Genomic_DNA"/>
</dbReference>
<name>A0A2S7AF93_9XANT</name>
<dbReference type="AlphaFoldDB" id="A0A2S7AF93"/>
<dbReference type="Proteomes" id="UP000239204">
    <property type="component" value="Unassembled WGS sequence"/>
</dbReference>
<accession>A0A2S7AF93</accession>
<dbReference type="Pfam" id="PF19531">
    <property type="entry name" value="DUF6058"/>
    <property type="match status" value="1"/>
</dbReference>
<organism evidence="1 2">
    <name type="scientific">Xanthomonas arboricola</name>
    <dbReference type="NCBI Taxonomy" id="56448"/>
    <lineage>
        <taxon>Bacteria</taxon>
        <taxon>Pseudomonadati</taxon>
        <taxon>Pseudomonadota</taxon>
        <taxon>Gammaproteobacteria</taxon>
        <taxon>Lysobacterales</taxon>
        <taxon>Lysobacteraceae</taxon>
        <taxon>Xanthomonas</taxon>
    </lineage>
</organism>